<name>A0A2G8LJI8_STIJA</name>
<dbReference type="Proteomes" id="UP000230750">
    <property type="component" value="Unassembled WGS sequence"/>
</dbReference>
<reference evidence="3 4" key="1">
    <citation type="journal article" date="2017" name="PLoS Biol.">
        <title>The sea cucumber genome provides insights into morphological evolution and visceral regeneration.</title>
        <authorList>
            <person name="Zhang X."/>
            <person name="Sun L."/>
            <person name="Yuan J."/>
            <person name="Sun Y."/>
            <person name="Gao Y."/>
            <person name="Zhang L."/>
            <person name="Li S."/>
            <person name="Dai H."/>
            <person name="Hamel J.F."/>
            <person name="Liu C."/>
            <person name="Yu Y."/>
            <person name="Liu S."/>
            <person name="Lin W."/>
            <person name="Guo K."/>
            <person name="Jin S."/>
            <person name="Xu P."/>
            <person name="Storey K.B."/>
            <person name="Huan P."/>
            <person name="Zhang T."/>
            <person name="Zhou Y."/>
            <person name="Zhang J."/>
            <person name="Lin C."/>
            <person name="Li X."/>
            <person name="Xing L."/>
            <person name="Huo D."/>
            <person name="Sun M."/>
            <person name="Wang L."/>
            <person name="Mercier A."/>
            <person name="Li F."/>
            <person name="Yang H."/>
            <person name="Xiang J."/>
        </authorList>
    </citation>
    <scope>NUCLEOTIDE SEQUENCE [LARGE SCALE GENOMIC DNA]</scope>
    <source>
        <strain evidence="3">Shaxun</strain>
        <tissue evidence="3">Muscle</tissue>
    </source>
</reference>
<dbReference type="OrthoDB" id="10072615at2759"/>
<evidence type="ECO:0000256" key="1">
    <source>
        <dbReference type="SAM" id="Coils"/>
    </source>
</evidence>
<feature type="region of interest" description="Disordered" evidence="2">
    <location>
        <begin position="1"/>
        <end position="60"/>
    </location>
</feature>
<organism evidence="3 4">
    <name type="scientific">Stichopus japonicus</name>
    <name type="common">Sea cucumber</name>
    <dbReference type="NCBI Taxonomy" id="307972"/>
    <lineage>
        <taxon>Eukaryota</taxon>
        <taxon>Metazoa</taxon>
        <taxon>Echinodermata</taxon>
        <taxon>Eleutherozoa</taxon>
        <taxon>Echinozoa</taxon>
        <taxon>Holothuroidea</taxon>
        <taxon>Aspidochirotacea</taxon>
        <taxon>Aspidochirotida</taxon>
        <taxon>Stichopodidae</taxon>
        <taxon>Apostichopus</taxon>
    </lineage>
</organism>
<dbReference type="EMBL" id="MRZV01000057">
    <property type="protein sequence ID" value="PIK60418.1"/>
    <property type="molecule type" value="Genomic_DNA"/>
</dbReference>
<feature type="region of interest" description="Disordered" evidence="2">
    <location>
        <begin position="194"/>
        <end position="239"/>
    </location>
</feature>
<accession>A0A2G8LJI8</accession>
<dbReference type="AlphaFoldDB" id="A0A2G8LJI8"/>
<proteinExistence type="predicted"/>
<evidence type="ECO:0000256" key="2">
    <source>
        <dbReference type="SAM" id="MobiDB-lite"/>
    </source>
</evidence>
<comment type="caution">
    <text evidence="3">The sequence shown here is derived from an EMBL/GenBank/DDBJ whole genome shotgun (WGS) entry which is preliminary data.</text>
</comment>
<gene>
    <name evidence="3" type="ORF">BSL78_02654</name>
</gene>
<evidence type="ECO:0000313" key="4">
    <source>
        <dbReference type="Proteomes" id="UP000230750"/>
    </source>
</evidence>
<protein>
    <submittedName>
        <fullName evidence="3">Uncharacterized protein</fullName>
    </submittedName>
</protein>
<feature type="compositionally biased region" description="Basic and acidic residues" evidence="2">
    <location>
        <begin position="9"/>
        <end position="22"/>
    </location>
</feature>
<feature type="coiled-coil region" evidence="1">
    <location>
        <begin position="101"/>
        <end position="169"/>
    </location>
</feature>
<evidence type="ECO:0000313" key="3">
    <source>
        <dbReference type="EMBL" id="PIK60418.1"/>
    </source>
</evidence>
<feature type="compositionally biased region" description="Basic and acidic residues" evidence="2">
    <location>
        <begin position="215"/>
        <end position="239"/>
    </location>
</feature>
<sequence length="239" mass="26845">MRARSSHCSSEKERDTENDRTGGKHLSSISHGATDARQSVGDLHRIGGTSKNDEENTSDWHISSNQVDAAIDTKNFSLDAADDYPVAAAKYSFEDELLSLLETIGTEGKQLRQKLDSAQEREVYLLGQLQETVSGKHEEKVIARLIQELEMLRKENRRLFRELADARGEVSLKKQKFDALQRHCHLLEGEMDRLKSGAGSAGSSAGQGVGYRNGTESRVEESREENEMRSRVRWEEKVP</sequence>
<keyword evidence="1" id="KW-0175">Coiled coil</keyword>
<keyword evidence="4" id="KW-1185">Reference proteome</keyword>